<evidence type="ECO:0000313" key="1">
    <source>
        <dbReference type="EMBL" id="QDT13772.1"/>
    </source>
</evidence>
<gene>
    <name evidence="1" type="ORF">K239x_57920</name>
</gene>
<dbReference type="OrthoDB" id="289097at2"/>
<sequence>MVWLSITFVGCSGGATNVFPAGGIVRFADGQLLREGTVEFELVGKENAATATGEIQPDGSFLLGTFAVDDGAIAGKHRVAVIADVPIGTGAERPGVIAEAKLDQKYRDFDTSGLEFTVRESSNHFVIEVDYFPLK</sequence>
<name>A0A517P314_9BACT</name>
<protein>
    <submittedName>
        <fullName evidence="1">Uncharacterized protein</fullName>
    </submittedName>
</protein>
<evidence type="ECO:0000313" key="2">
    <source>
        <dbReference type="Proteomes" id="UP000319817"/>
    </source>
</evidence>
<dbReference type="AlphaFoldDB" id="A0A517P314"/>
<accession>A0A517P314</accession>
<dbReference type="EMBL" id="CP036526">
    <property type="protein sequence ID" value="QDT13772.1"/>
    <property type="molecule type" value="Genomic_DNA"/>
</dbReference>
<proteinExistence type="predicted"/>
<reference evidence="1 2" key="1">
    <citation type="submission" date="2019-02" db="EMBL/GenBank/DDBJ databases">
        <title>Deep-cultivation of Planctomycetes and their phenomic and genomic characterization uncovers novel biology.</title>
        <authorList>
            <person name="Wiegand S."/>
            <person name="Jogler M."/>
            <person name="Boedeker C."/>
            <person name="Pinto D."/>
            <person name="Vollmers J."/>
            <person name="Rivas-Marin E."/>
            <person name="Kohn T."/>
            <person name="Peeters S.H."/>
            <person name="Heuer A."/>
            <person name="Rast P."/>
            <person name="Oberbeckmann S."/>
            <person name="Bunk B."/>
            <person name="Jeske O."/>
            <person name="Meyerdierks A."/>
            <person name="Storesund J.E."/>
            <person name="Kallscheuer N."/>
            <person name="Luecker S."/>
            <person name="Lage O.M."/>
            <person name="Pohl T."/>
            <person name="Merkel B.J."/>
            <person name="Hornburger P."/>
            <person name="Mueller R.-W."/>
            <person name="Bruemmer F."/>
            <person name="Labrenz M."/>
            <person name="Spormann A.M."/>
            <person name="Op den Camp H."/>
            <person name="Overmann J."/>
            <person name="Amann R."/>
            <person name="Jetten M.S.M."/>
            <person name="Mascher T."/>
            <person name="Medema M.H."/>
            <person name="Devos D.P."/>
            <person name="Kaster A.-K."/>
            <person name="Ovreas L."/>
            <person name="Rohde M."/>
            <person name="Galperin M.Y."/>
            <person name="Jogler C."/>
        </authorList>
    </citation>
    <scope>NUCLEOTIDE SEQUENCE [LARGE SCALE GENOMIC DNA]</scope>
    <source>
        <strain evidence="1 2">K23_9</strain>
    </source>
</reference>
<dbReference type="Proteomes" id="UP000319817">
    <property type="component" value="Chromosome"/>
</dbReference>
<keyword evidence="2" id="KW-1185">Reference proteome</keyword>
<organism evidence="1 2">
    <name type="scientific">Stieleria marina</name>
    <dbReference type="NCBI Taxonomy" id="1930275"/>
    <lineage>
        <taxon>Bacteria</taxon>
        <taxon>Pseudomonadati</taxon>
        <taxon>Planctomycetota</taxon>
        <taxon>Planctomycetia</taxon>
        <taxon>Pirellulales</taxon>
        <taxon>Pirellulaceae</taxon>
        <taxon>Stieleria</taxon>
    </lineage>
</organism>